<keyword evidence="1" id="KW-0732">Signal</keyword>
<feature type="chain" id="PRO_5022119960" evidence="1">
    <location>
        <begin position="21"/>
        <end position="130"/>
    </location>
</feature>
<feature type="signal peptide" evidence="1">
    <location>
        <begin position="1"/>
        <end position="20"/>
    </location>
</feature>
<name>A0A517PLP4_9PLAN</name>
<dbReference type="AlphaFoldDB" id="A0A517PLP4"/>
<evidence type="ECO:0000256" key="1">
    <source>
        <dbReference type="SAM" id="SignalP"/>
    </source>
</evidence>
<dbReference type="Proteomes" id="UP000320421">
    <property type="component" value="Chromosome"/>
</dbReference>
<reference evidence="2 3" key="1">
    <citation type="submission" date="2019-02" db="EMBL/GenBank/DDBJ databases">
        <title>Deep-cultivation of Planctomycetes and their phenomic and genomic characterization uncovers novel biology.</title>
        <authorList>
            <person name="Wiegand S."/>
            <person name="Jogler M."/>
            <person name="Boedeker C."/>
            <person name="Pinto D."/>
            <person name="Vollmers J."/>
            <person name="Rivas-Marin E."/>
            <person name="Kohn T."/>
            <person name="Peeters S.H."/>
            <person name="Heuer A."/>
            <person name="Rast P."/>
            <person name="Oberbeckmann S."/>
            <person name="Bunk B."/>
            <person name="Jeske O."/>
            <person name="Meyerdierks A."/>
            <person name="Storesund J.E."/>
            <person name="Kallscheuer N."/>
            <person name="Luecker S."/>
            <person name="Lage O.M."/>
            <person name="Pohl T."/>
            <person name="Merkel B.J."/>
            <person name="Hornburger P."/>
            <person name="Mueller R.-W."/>
            <person name="Bruemmer F."/>
            <person name="Labrenz M."/>
            <person name="Spormann A.M."/>
            <person name="Op den Camp H."/>
            <person name="Overmann J."/>
            <person name="Amann R."/>
            <person name="Jetten M.S.M."/>
            <person name="Mascher T."/>
            <person name="Medema M.H."/>
            <person name="Devos D.P."/>
            <person name="Kaster A.-K."/>
            <person name="Ovreas L."/>
            <person name="Rohde M."/>
            <person name="Galperin M.Y."/>
            <person name="Jogler C."/>
        </authorList>
    </citation>
    <scope>NUCLEOTIDE SEQUENCE [LARGE SCALE GENOMIC DNA]</scope>
    <source>
        <strain evidence="2 3">HG66A1</strain>
    </source>
</reference>
<gene>
    <name evidence="2" type="ORF">HG66A1_20820</name>
</gene>
<evidence type="ECO:0000313" key="2">
    <source>
        <dbReference type="EMBL" id="QDT20297.1"/>
    </source>
</evidence>
<dbReference type="RefSeq" id="WP_145182915.1">
    <property type="nucleotide sequence ID" value="NZ_CP036266.1"/>
</dbReference>
<accession>A0A517PLP4</accession>
<protein>
    <submittedName>
        <fullName evidence="2">Uncharacterized protein</fullName>
    </submittedName>
</protein>
<dbReference type="OrthoDB" id="289540at2"/>
<evidence type="ECO:0000313" key="3">
    <source>
        <dbReference type="Proteomes" id="UP000320421"/>
    </source>
</evidence>
<organism evidence="2 3">
    <name type="scientific">Gimesia chilikensis</name>
    <dbReference type="NCBI Taxonomy" id="2605989"/>
    <lineage>
        <taxon>Bacteria</taxon>
        <taxon>Pseudomonadati</taxon>
        <taxon>Planctomycetota</taxon>
        <taxon>Planctomycetia</taxon>
        <taxon>Planctomycetales</taxon>
        <taxon>Planctomycetaceae</taxon>
        <taxon>Gimesia</taxon>
    </lineage>
</organism>
<sequence length="130" mass="14134" precursor="true">MKLLRLFMIVLLLQPCPVCWGHGLTAHGEASQHDSGDCKAVSSSCPCCAQWKQKQGVQQQLPQDDEHDCPCTCHVSDEVFAFTGPAVHLESCTPPVTLVVSLDQSCHFVTHLNNVANDTSQAAVILPLRL</sequence>
<keyword evidence="3" id="KW-1185">Reference proteome</keyword>
<dbReference type="EMBL" id="CP036266">
    <property type="protein sequence ID" value="QDT20297.1"/>
    <property type="molecule type" value="Genomic_DNA"/>
</dbReference>
<proteinExistence type="predicted"/>